<organism evidence="2 3">
    <name type="scientific">Hymenobacter duratus</name>
    <dbReference type="NCBI Taxonomy" id="2771356"/>
    <lineage>
        <taxon>Bacteria</taxon>
        <taxon>Pseudomonadati</taxon>
        <taxon>Bacteroidota</taxon>
        <taxon>Cytophagia</taxon>
        <taxon>Cytophagales</taxon>
        <taxon>Hymenobacteraceae</taxon>
        <taxon>Hymenobacter</taxon>
    </lineage>
</organism>
<reference evidence="2 3" key="1">
    <citation type="submission" date="2020-09" db="EMBL/GenBank/DDBJ databases">
        <authorList>
            <person name="Kim M.K."/>
        </authorList>
    </citation>
    <scope>NUCLEOTIDE SEQUENCE [LARGE SCALE GENOMIC DNA]</scope>
    <source>
        <strain evidence="2 3">BT646</strain>
    </source>
</reference>
<evidence type="ECO:0000259" key="1">
    <source>
        <dbReference type="Pfam" id="PF00535"/>
    </source>
</evidence>
<evidence type="ECO:0000313" key="2">
    <source>
        <dbReference type="EMBL" id="MBD2715721.1"/>
    </source>
</evidence>
<dbReference type="RefSeq" id="WP_190784693.1">
    <property type="nucleotide sequence ID" value="NZ_JACWZZ010000002.1"/>
</dbReference>
<dbReference type="InterPro" id="IPR050834">
    <property type="entry name" value="Glycosyltransf_2"/>
</dbReference>
<dbReference type="InterPro" id="IPR029044">
    <property type="entry name" value="Nucleotide-diphossugar_trans"/>
</dbReference>
<dbReference type="Proteomes" id="UP000642468">
    <property type="component" value="Unassembled WGS sequence"/>
</dbReference>
<feature type="domain" description="Glycosyltransferase 2-like" evidence="1">
    <location>
        <begin position="13"/>
        <end position="157"/>
    </location>
</feature>
<proteinExistence type="predicted"/>
<keyword evidence="3" id="KW-1185">Reference proteome</keyword>
<dbReference type="PANTHER" id="PTHR43685:SF2">
    <property type="entry name" value="GLYCOSYLTRANSFERASE 2-LIKE DOMAIN-CONTAINING PROTEIN"/>
    <property type="match status" value="1"/>
</dbReference>
<name>A0ABR8JJ25_9BACT</name>
<protein>
    <submittedName>
        <fullName evidence="2">Glycosyltransferase</fullName>
    </submittedName>
</protein>
<dbReference type="PANTHER" id="PTHR43685">
    <property type="entry name" value="GLYCOSYLTRANSFERASE"/>
    <property type="match status" value="1"/>
</dbReference>
<sequence>MPTCLMSEYRISYVLTTYNKLPYLRHVLERLVAARQPDEEIVVADGGSNDGTPEYLQQLHEAGKIQQFISERDKGEAHGFNKCMFMARGEVIKFITDDDAFYYPAIRQAVDFMTEHPEVDVVMGYNAALQSEDMTFARVKEDPAKDYQRWLDHKVPFWMIGLPLLIRRSVLPLTGFFYTGVVLVDLEFIYRITSLNVNIAWCTAVLSMHISNPNGNFNRMSVEKRTREYNRIYNFFMPTPPPRSLGSVLRETVEAAKRPIRPAKRALFERMGWNQYQDPERFATDYVPVAGEDPVEAAFRVCDSFLAAHNATRPIQFIYRRPDITKVFTP</sequence>
<dbReference type="Pfam" id="PF00535">
    <property type="entry name" value="Glycos_transf_2"/>
    <property type="match status" value="1"/>
</dbReference>
<dbReference type="EMBL" id="JACWZZ010000002">
    <property type="protein sequence ID" value="MBD2715721.1"/>
    <property type="molecule type" value="Genomic_DNA"/>
</dbReference>
<dbReference type="InterPro" id="IPR001173">
    <property type="entry name" value="Glyco_trans_2-like"/>
</dbReference>
<accession>A0ABR8JJ25</accession>
<evidence type="ECO:0000313" key="3">
    <source>
        <dbReference type="Proteomes" id="UP000642468"/>
    </source>
</evidence>
<dbReference type="Gene3D" id="3.90.550.10">
    <property type="entry name" value="Spore Coat Polysaccharide Biosynthesis Protein SpsA, Chain A"/>
    <property type="match status" value="1"/>
</dbReference>
<dbReference type="SUPFAM" id="SSF53448">
    <property type="entry name" value="Nucleotide-diphospho-sugar transferases"/>
    <property type="match status" value="1"/>
</dbReference>
<comment type="caution">
    <text evidence="2">The sequence shown here is derived from an EMBL/GenBank/DDBJ whole genome shotgun (WGS) entry which is preliminary data.</text>
</comment>
<gene>
    <name evidence="2" type="ORF">IC231_11800</name>
</gene>